<gene>
    <name evidence="3" type="primary">LOC115739967</name>
</gene>
<dbReference type="OrthoDB" id="1523883at2759"/>
<feature type="region of interest" description="Disordered" evidence="1">
    <location>
        <begin position="1"/>
        <end position="30"/>
    </location>
</feature>
<dbReference type="PANTHER" id="PTHR31009">
    <property type="entry name" value="S-ADENOSYL-L-METHIONINE:CARBOXYL METHYLTRANSFERASE FAMILY PROTEIN"/>
    <property type="match status" value="1"/>
</dbReference>
<dbReference type="AlphaFoldDB" id="A0A8B8P3I3"/>
<dbReference type="InterPro" id="IPR029063">
    <property type="entry name" value="SAM-dependent_MTases_sf"/>
</dbReference>
<evidence type="ECO:0000313" key="2">
    <source>
        <dbReference type="Proteomes" id="UP000827889"/>
    </source>
</evidence>
<organism evidence="2 3">
    <name type="scientific">Rhodamnia argentea</name>
    <dbReference type="NCBI Taxonomy" id="178133"/>
    <lineage>
        <taxon>Eukaryota</taxon>
        <taxon>Viridiplantae</taxon>
        <taxon>Streptophyta</taxon>
        <taxon>Embryophyta</taxon>
        <taxon>Tracheophyta</taxon>
        <taxon>Spermatophyta</taxon>
        <taxon>Magnoliopsida</taxon>
        <taxon>eudicotyledons</taxon>
        <taxon>Gunneridae</taxon>
        <taxon>Pentapetalae</taxon>
        <taxon>rosids</taxon>
        <taxon>malvids</taxon>
        <taxon>Myrtales</taxon>
        <taxon>Myrtaceae</taxon>
        <taxon>Myrtoideae</taxon>
        <taxon>Myrteae</taxon>
        <taxon>Australasian group</taxon>
        <taxon>Rhodamnia</taxon>
    </lineage>
</organism>
<dbReference type="Proteomes" id="UP000827889">
    <property type="component" value="Chromosome 5"/>
</dbReference>
<evidence type="ECO:0000256" key="1">
    <source>
        <dbReference type="SAM" id="MobiDB-lite"/>
    </source>
</evidence>
<feature type="compositionally biased region" description="Basic and acidic residues" evidence="1">
    <location>
        <begin position="1"/>
        <end position="18"/>
    </location>
</feature>
<dbReference type="GeneID" id="115739967"/>
<reference evidence="3" key="1">
    <citation type="submission" date="2025-08" db="UniProtKB">
        <authorList>
            <consortium name="RefSeq"/>
        </authorList>
    </citation>
    <scope>IDENTIFICATION</scope>
    <source>
        <tissue evidence="3">Leaf</tissue>
    </source>
</reference>
<dbReference type="KEGG" id="rarg:115739967"/>
<dbReference type="Pfam" id="PF03492">
    <property type="entry name" value="Methyltransf_7"/>
    <property type="match status" value="1"/>
</dbReference>
<dbReference type="Gene3D" id="3.40.50.150">
    <property type="entry name" value="Vaccinia Virus protein VP39"/>
    <property type="match status" value="1"/>
</dbReference>
<accession>A0A8B8P3I3</accession>
<name>A0A8B8P3I3_9MYRT</name>
<proteinExistence type="predicted"/>
<protein>
    <submittedName>
        <fullName evidence="3">Loganic acid O-methyltransferase-like</fullName>
    </submittedName>
</protein>
<keyword evidence="2" id="KW-1185">Reference proteome</keyword>
<sequence>MVNRPDKRLGVREGRSTMEEDSLAMNGGDGPNSYSQNCKYQVAFFPPHMFPGAASDQTKLLLMHSIEEKLMIPPANAAWQVFRIADLGCSVGPNTFTSMQTIIDTINLAYVNASLGSDQIPEFQVFFNDQTINDFNTPFRALPPNRPYMGAGVSGSFHGRLFPAASMNLMHSAFALPWLTKVPEEVKKVSSHAWNGGRIPYAGSSHRVAEAFAS</sequence>
<dbReference type="InterPro" id="IPR005299">
    <property type="entry name" value="MeTrfase_7"/>
</dbReference>
<evidence type="ECO:0000313" key="3">
    <source>
        <dbReference type="RefSeq" id="XP_030529144.1"/>
    </source>
</evidence>
<dbReference type="SUPFAM" id="SSF53335">
    <property type="entry name" value="S-adenosyl-L-methionine-dependent methyltransferases"/>
    <property type="match status" value="1"/>
</dbReference>
<dbReference type="RefSeq" id="XP_030529144.1">
    <property type="nucleotide sequence ID" value="XM_030673284.2"/>
</dbReference>
<dbReference type="GO" id="GO:0008168">
    <property type="term" value="F:methyltransferase activity"/>
    <property type="evidence" value="ECO:0007669"/>
    <property type="project" value="InterPro"/>
</dbReference>